<dbReference type="Gene3D" id="3.30.565.10">
    <property type="entry name" value="Histidine kinase-like ATPase, C-terminal domain"/>
    <property type="match status" value="1"/>
</dbReference>
<dbReference type="GO" id="GO:0005886">
    <property type="term" value="C:plasma membrane"/>
    <property type="evidence" value="ECO:0007669"/>
    <property type="project" value="TreeGrafter"/>
</dbReference>
<sequence>MKQQSLVTQFRMTLVYIILSTLFVSMITYAAAAFLFVNALNKKSINPENHYEQQIPKVENYVHEEGAAVLSSRGQDKLKELVHGEGFFYQAADHSGNIMHGTYEEQIFDSQQKLYQRLNTTFHIKGFYVHVIPVIDHMGKINGAVSLVYKLNLPAVNNSSLWVSIASLFLISAPFFYMILFTILFSRNYAKKISHPLQVLADGSRQIKMKNLDFDIDYHAENELGELCTAFNEMKEELKQSLSAQWKLEQDRVEITEALAHDLKSPLSIIKAYSEALSDDTDVDEEQKQYLTVIEENIEKSVLLVNQMQYTSELESSGAGVVKGPVNLLEFLQRKIYDYDLQARRKNIKMILEIRNDEIPDTVITDVNKLERILDNILSNSLQYTPAGGKIRIFVKKHNQFIVYRISDTGMGFTSMDMEKAFERFYRGDEARQSQGGHSGLGLYIVKQLSELLGGSVKIENLSSGGACVSFSHSWQ</sequence>
<dbReference type="SMART" id="SM00304">
    <property type="entry name" value="HAMP"/>
    <property type="match status" value="1"/>
</dbReference>
<dbReference type="Proteomes" id="UP000298653">
    <property type="component" value="Chromosome"/>
</dbReference>
<feature type="domain" description="Histidine kinase" evidence="12">
    <location>
        <begin position="258"/>
        <end position="476"/>
    </location>
</feature>
<keyword evidence="8 11" id="KW-1133">Transmembrane helix</keyword>
<dbReference type="CDD" id="cd00082">
    <property type="entry name" value="HisKA"/>
    <property type="match status" value="1"/>
</dbReference>
<evidence type="ECO:0000256" key="5">
    <source>
        <dbReference type="ARBA" id="ARBA00022679"/>
    </source>
</evidence>
<dbReference type="KEGG" id="arf:AR1Y2_0608"/>
<evidence type="ECO:0000256" key="9">
    <source>
        <dbReference type="ARBA" id="ARBA00023012"/>
    </source>
</evidence>
<dbReference type="AlphaFoldDB" id="A0A4P8I958"/>
<keyword evidence="6 11" id="KW-0812">Transmembrane</keyword>
<evidence type="ECO:0000256" key="10">
    <source>
        <dbReference type="ARBA" id="ARBA00023136"/>
    </source>
</evidence>
<feature type="transmembrane region" description="Helical" evidence="11">
    <location>
        <begin position="12"/>
        <end position="37"/>
    </location>
</feature>
<dbReference type="Gene3D" id="6.10.340.10">
    <property type="match status" value="1"/>
</dbReference>
<dbReference type="InterPro" id="IPR003660">
    <property type="entry name" value="HAMP_dom"/>
</dbReference>
<dbReference type="InterPro" id="IPR003594">
    <property type="entry name" value="HATPase_dom"/>
</dbReference>
<comment type="subcellular location">
    <subcellularLocation>
        <location evidence="2">Membrane</location>
        <topology evidence="2">Multi-pass membrane protein</topology>
    </subcellularLocation>
</comment>
<dbReference type="Pfam" id="PF02518">
    <property type="entry name" value="HATPase_c"/>
    <property type="match status" value="1"/>
</dbReference>
<dbReference type="SUPFAM" id="SSF158472">
    <property type="entry name" value="HAMP domain-like"/>
    <property type="match status" value="1"/>
</dbReference>
<evidence type="ECO:0000256" key="4">
    <source>
        <dbReference type="ARBA" id="ARBA00022553"/>
    </source>
</evidence>
<dbReference type="CDD" id="cd06225">
    <property type="entry name" value="HAMP"/>
    <property type="match status" value="1"/>
</dbReference>
<evidence type="ECO:0000256" key="7">
    <source>
        <dbReference type="ARBA" id="ARBA00022777"/>
    </source>
</evidence>
<keyword evidence="7" id="KW-0418">Kinase</keyword>
<dbReference type="GO" id="GO:0000155">
    <property type="term" value="F:phosphorelay sensor kinase activity"/>
    <property type="evidence" value="ECO:0007669"/>
    <property type="project" value="InterPro"/>
</dbReference>
<dbReference type="EC" id="2.7.13.3" evidence="3"/>
<dbReference type="InterPro" id="IPR050398">
    <property type="entry name" value="HssS/ArlS-like"/>
</dbReference>
<comment type="catalytic activity">
    <reaction evidence="1">
        <text>ATP + protein L-histidine = ADP + protein N-phospho-L-histidine.</text>
        <dbReference type="EC" id="2.7.13.3"/>
    </reaction>
</comment>
<keyword evidence="9" id="KW-0902">Two-component regulatory system</keyword>
<gene>
    <name evidence="14" type="ORF">AR1Y2_0608</name>
</gene>
<evidence type="ECO:0000259" key="12">
    <source>
        <dbReference type="PROSITE" id="PS50109"/>
    </source>
</evidence>
<dbReference type="PROSITE" id="PS50885">
    <property type="entry name" value="HAMP"/>
    <property type="match status" value="1"/>
</dbReference>
<evidence type="ECO:0000256" key="8">
    <source>
        <dbReference type="ARBA" id="ARBA00022989"/>
    </source>
</evidence>
<dbReference type="SUPFAM" id="SSF55874">
    <property type="entry name" value="ATPase domain of HSP90 chaperone/DNA topoisomerase II/histidine kinase"/>
    <property type="match status" value="1"/>
</dbReference>
<dbReference type="RefSeq" id="WP_137327645.1">
    <property type="nucleotide sequence ID" value="NZ_CP040058.1"/>
</dbReference>
<dbReference type="PROSITE" id="PS50109">
    <property type="entry name" value="HIS_KIN"/>
    <property type="match status" value="1"/>
</dbReference>
<dbReference type="SUPFAM" id="SSF47384">
    <property type="entry name" value="Homodimeric domain of signal transducing histidine kinase"/>
    <property type="match status" value="1"/>
</dbReference>
<dbReference type="InterPro" id="IPR036890">
    <property type="entry name" value="HATPase_C_sf"/>
</dbReference>
<dbReference type="EMBL" id="CP040058">
    <property type="protein sequence ID" value="QCP34062.1"/>
    <property type="molecule type" value="Genomic_DNA"/>
</dbReference>
<evidence type="ECO:0000256" key="6">
    <source>
        <dbReference type="ARBA" id="ARBA00022692"/>
    </source>
</evidence>
<dbReference type="OrthoDB" id="84942at2"/>
<dbReference type="Pfam" id="PF00512">
    <property type="entry name" value="HisKA"/>
    <property type="match status" value="1"/>
</dbReference>
<evidence type="ECO:0000256" key="2">
    <source>
        <dbReference type="ARBA" id="ARBA00004141"/>
    </source>
</evidence>
<evidence type="ECO:0000313" key="15">
    <source>
        <dbReference type="Proteomes" id="UP000298653"/>
    </source>
</evidence>
<dbReference type="PANTHER" id="PTHR45528">
    <property type="entry name" value="SENSOR HISTIDINE KINASE CPXA"/>
    <property type="match status" value="1"/>
</dbReference>
<feature type="domain" description="HAMP" evidence="13">
    <location>
        <begin position="191"/>
        <end position="243"/>
    </location>
</feature>
<reference evidence="14 15" key="1">
    <citation type="submission" date="2019-05" db="EMBL/GenBank/DDBJ databases">
        <title>Complete genome sequencing of Anaerostipes rhamnosivorans.</title>
        <authorList>
            <person name="Bui T.P.N."/>
            <person name="de Vos W.M."/>
        </authorList>
    </citation>
    <scope>NUCLEOTIDE SEQUENCE [LARGE SCALE GENOMIC DNA]</scope>
    <source>
        <strain evidence="14 15">1y2</strain>
    </source>
</reference>
<keyword evidence="10 11" id="KW-0472">Membrane</keyword>
<dbReference type="InterPro" id="IPR036097">
    <property type="entry name" value="HisK_dim/P_sf"/>
</dbReference>
<dbReference type="PANTHER" id="PTHR45528:SF8">
    <property type="entry name" value="HISTIDINE KINASE"/>
    <property type="match status" value="1"/>
</dbReference>
<keyword evidence="4" id="KW-0597">Phosphoprotein</keyword>
<dbReference type="SMART" id="SM00388">
    <property type="entry name" value="HisKA"/>
    <property type="match status" value="1"/>
</dbReference>
<dbReference type="Pfam" id="PF00672">
    <property type="entry name" value="HAMP"/>
    <property type="match status" value="1"/>
</dbReference>
<dbReference type="InterPro" id="IPR004358">
    <property type="entry name" value="Sig_transdc_His_kin-like_C"/>
</dbReference>
<dbReference type="InterPro" id="IPR003661">
    <property type="entry name" value="HisK_dim/P_dom"/>
</dbReference>
<dbReference type="InterPro" id="IPR005467">
    <property type="entry name" value="His_kinase_dom"/>
</dbReference>
<evidence type="ECO:0000256" key="1">
    <source>
        <dbReference type="ARBA" id="ARBA00000085"/>
    </source>
</evidence>
<dbReference type="Gene3D" id="1.10.287.130">
    <property type="match status" value="1"/>
</dbReference>
<accession>A0A4P8I958</accession>
<protein>
    <recommendedName>
        <fullName evidence="3">histidine kinase</fullName>
        <ecNumber evidence="3">2.7.13.3</ecNumber>
    </recommendedName>
</protein>
<keyword evidence="5 14" id="KW-0808">Transferase</keyword>
<feature type="transmembrane region" description="Helical" evidence="11">
    <location>
        <begin position="161"/>
        <end position="185"/>
    </location>
</feature>
<keyword evidence="15" id="KW-1185">Reference proteome</keyword>
<evidence type="ECO:0000313" key="14">
    <source>
        <dbReference type="EMBL" id="QCP34062.1"/>
    </source>
</evidence>
<evidence type="ECO:0000256" key="3">
    <source>
        <dbReference type="ARBA" id="ARBA00012438"/>
    </source>
</evidence>
<proteinExistence type="predicted"/>
<dbReference type="SMART" id="SM00387">
    <property type="entry name" value="HATPase_c"/>
    <property type="match status" value="1"/>
</dbReference>
<name>A0A4P8I958_9FIRM</name>
<organism evidence="14 15">
    <name type="scientific">Anaerostipes rhamnosivorans</name>
    <dbReference type="NCBI Taxonomy" id="1229621"/>
    <lineage>
        <taxon>Bacteria</taxon>
        <taxon>Bacillati</taxon>
        <taxon>Bacillota</taxon>
        <taxon>Clostridia</taxon>
        <taxon>Lachnospirales</taxon>
        <taxon>Lachnospiraceae</taxon>
        <taxon>Anaerostipes</taxon>
    </lineage>
</organism>
<evidence type="ECO:0000259" key="13">
    <source>
        <dbReference type="PROSITE" id="PS50885"/>
    </source>
</evidence>
<dbReference type="PRINTS" id="PR00344">
    <property type="entry name" value="BCTRLSENSOR"/>
</dbReference>
<evidence type="ECO:0000256" key="11">
    <source>
        <dbReference type="SAM" id="Phobius"/>
    </source>
</evidence>